<evidence type="ECO:0008006" key="3">
    <source>
        <dbReference type="Google" id="ProtNLM"/>
    </source>
</evidence>
<name>A0AAV4S0A8_9ARAC</name>
<dbReference type="AlphaFoldDB" id="A0AAV4S0A8"/>
<dbReference type="InterPro" id="IPR036397">
    <property type="entry name" value="RNaseH_sf"/>
</dbReference>
<comment type="caution">
    <text evidence="1">The sequence shown here is derived from an EMBL/GenBank/DDBJ whole genome shotgun (WGS) entry which is preliminary data.</text>
</comment>
<dbReference type="EMBL" id="BPLQ01007050">
    <property type="protein sequence ID" value="GIY27394.1"/>
    <property type="molecule type" value="Genomic_DNA"/>
</dbReference>
<dbReference type="Proteomes" id="UP001054837">
    <property type="component" value="Unassembled WGS sequence"/>
</dbReference>
<organism evidence="1 2">
    <name type="scientific">Caerostris darwini</name>
    <dbReference type="NCBI Taxonomy" id="1538125"/>
    <lineage>
        <taxon>Eukaryota</taxon>
        <taxon>Metazoa</taxon>
        <taxon>Ecdysozoa</taxon>
        <taxon>Arthropoda</taxon>
        <taxon>Chelicerata</taxon>
        <taxon>Arachnida</taxon>
        <taxon>Araneae</taxon>
        <taxon>Araneomorphae</taxon>
        <taxon>Entelegynae</taxon>
        <taxon>Araneoidea</taxon>
        <taxon>Araneidae</taxon>
        <taxon>Caerostris</taxon>
    </lineage>
</organism>
<proteinExistence type="predicted"/>
<reference evidence="1 2" key="1">
    <citation type="submission" date="2021-06" db="EMBL/GenBank/DDBJ databases">
        <title>Caerostris darwini draft genome.</title>
        <authorList>
            <person name="Kono N."/>
            <person name="Arakawa K."/>
        </authorList>
    </citation>
    <scope>NUCLEOTIDE SEQUENCE [LARGE SCALE GENOMIC DNA]</scope>
</reference>
<evidence type="ECO:0000313" key="1">
    <source>
        <dbReference type="EMBL" id="GIY27394.1"/>
    </source>
</evidence>
<accession>A0AAV4S0A8</accession>
<gene>
    <name evidence="1" type="ORF">CDAR_52391</name>
</gene>
<sequence length="87" mass="9410">MVELKAIEMAVNLIVSRGLSDDTIITDSRSALLALGNPLNTTPSVSKVKGILQEYIPSIKFMWTRAHVGTAGAYAKLARKRTALIVI</sequence>
<keyword evidence="2" id="KW-1185">Reference proteome</keyword>
<protein>
    <recommendedName>
        <fullName evidence="3">RNase H type-1 domain-containing protein</fullName>
    </recommendedName>
</protein>
<evidence type="ECO:0000313" key="2">
    <source>
        <dbReference type="Proteomes" id="UP001054837"/>
    </source>
</evidence>
<dbReference type="Gene3D" id="3.30.420.10">
    <property type="entry name" value="Ribonuclease H-like superfamily/Ribonuclease H"/>
    <property type="match status" value="1"/>
</dbReference>
<dbReference type="GO" id="GO:0003676">
    <property type="term" value="F:nucleic acid binding"/>
    <property type="evidence" value="ECO:0007669"/>
    <property type="project" value="InterPro"/>
</dbReference>